<dbReference type="InterPro" id="IPR003877">
    <property type="entry name" value="SPRY_dom"/>
</dbReference>
<feature type="domain" description="B30.2/SPRY" evidence="9">
    <location>
        <begin position="339"/>
        <end position="546"/>
    </location>
</feature>
<dbReference type="SMART" id="SM00589">
    <property type="entry name" value="PRY"/>
    <property type="match status" value="1"/>
</dbReference>
<keyword evidence="1" id="KW-0399">Innate immunity</keyword>
<dbReference type="PANTHER" id="PTHR25465">
    <property type="entry name" value="B-BOX DOMAIN CONTAINING"/>
    <property type="match status" value="1"/>
</dbReference>
<dbReference type="Proteomes" id="UP000288216">
    <property type="component" value="Unassembled WGS sequence"/>
</dbReference>
<dbReference type="GO" id="GO:0008270">
    <property type="term" value="F:zinc ion binding"/>
    <property type="evidence" value="ECO:0007669"/>
    <property type="project" value="UniProtKB-KW"/>
</dbReference>
<dbReference type="EMBL" id="BFAA01002051">
    <property type="protein sequence ID" value="GCB72219.1"/>
    <property type="molecule type" value="Genomic_DNA"/>
</dbReference>
<comment type="caution">
    <text evidence="10">The sequence shown here is derived from an EMBL/GenBank/DDBJ whole genome shotgun (WGS) entry which is preliminary data.</text>
</comment>
<reference evidence="10 11" key="1">
    <citation type="journal article" date="2018" name="Nat. Ecol. Evol.">
        <title>Shark genomes provide insights into elasmobranch evolution and the origin of vertebrates.</title>
        <authorList>
            <person name="Hara Y"/>
            <person name="Yamaguchi K"/>
            <person name="Onimaru K"/>
            <person name="Kadota M"/>
            <person name="Koyanagi M"/>
            <person name="Keeley SD"/>
            <person name="Tatsumi K"/>
            <person name="Tanaka K"/>
            <person name="Motone F"/>
            <person name="Kageyama Y"/>
            <person name="Nozu R"/>
            <person name="Adachi N"/>
            <person name="Nishimura O"/>
            <person name="Nakagawa R"/>
            <person name="Tanegashima C"/>
            <person name="Kiyatake I"/>
            <person name="Matsumoto R"/>
            <person name="Murakumo K"/>
            <person name="Nishida K"/>
            <person name="Terakita A"/>
            <person name="Kuratani S"/>
            <person name="Sato K"/>
            <person name="Hyodo S Kuraku.S."/>
        </authorList>
    </citation>
    <scope>NUCLEOTIDE SEQUENCE [LARGE SCALE GENOMIC DNA]</scope>
</reference>
<evidence type="ECO:0000256" key="5">
    <source>
        <dbReference type="ARBA" id="ARBA00022859"/>
    </source>
</evidence>
<dbReference type="Gene3D" id="3.30.160.60">
    <property type="entry name" value="Classic Zinc Finger"/>
    <property type="match status" value="1"/>
</dbReference>
<keyword evidence="3 6" id="KW-0863">Zinc-finger</keyword>
<dbReference type="Pfam" id="PF15227">
    <property type="entry name" value="zf-C3HC4_4"/>
    <property type="match status" value="1"/>
</dbReference>
<dbReference type="PRINTS" id="PR01407">
    <property type="entry name" value="BUTYPHLNCDUF"/>
</dbReference>
<dbReference type="InterPro" id="IPR013083">
    <property type="entry name" value="Znf_RING/FYVE/PHD"/>
</dbReference>
<dbReference type="SUPFAM" id="SSF57850">
    <property type="entry name" value="RING/U-box"/>
    <property type="match status" value="1"/>
</dbReference>
<accession>A0A401PGJ9</accession>
<dbReference type="InterPro" id="IPR001870">
    <property type="entry name" value="B30.2/SPRY"/>
</dbReference>
<dbReference type="STRING" id="75743.A0A401PGJ9"/>
<dbReference type="SMART" id="SM00336">
    <property type="entry name" value="BBOX"/>
    <property type="match status" value="1"/>
</dbReference>
<dbReference type="PROSITE" id="PS00518">
    <property type="entry name" value="ZF_RING_1"/>
    <property type="match status" value="1"/>
</dbReference>
<dbReference type="GO" id="GO:0005737">
    <property type="term" value="C:cytoplasm"/>
    <property type="evidence" value="ECO:0007669"/>
    <property type="project" value="UniProtKB-ARBA"/>
</dbReference>
<dbReference type="Gene3D" id="4.10.830.40">
    <property type="match status" value="1"/>
</dbReference>
<keyword evidence="5" id="KW-0391">Immunity</keyword>
<dbReference type="InterPro" id="IPR043136">
    <property type="entry name" value="B30.2/SPRY_sf"/>
</dbReference>
<dbReference type="PANTHER" id="PTHR25465:SF31">
    <property type="entry name" value="RING-TYPE DOMAIN-CONTAINING PROTEIN"/>
    <property type="match status" value="1"/>
</dbReference>
<evidence type="ECO:0000256" key="1">
    <source>
        <dbReference type="ARBA" id="ARBA00022588"/>
    </source>
</evidence>
<dbReference type="InterPro" id="IPR001841">
    <property type="entry name" value="Znf_RING"/>
</dbReference>
<feature type="domain" description="RING-type" evidence="7">
    <location>
        <begin position="16"/>
        <end position="58"/>
    </location>
</feature>
<dbReference type="OrthoDB" id="6270329at2759"/>
<dbReference type="Gene3D" id="2.60.120.920">
    <property type="match status" value="1"/>
</dbReference>
<evidence type="ECO:0000256" key="3">
    <source>
        <dbReference type="ARBA" id="ARBA00022771"/>
    </source>
</evidence>
<dbReference type="InterPro" id="IPR000315">
    <property type="entry name" value="Znf_B-box"/>
</dbReference>
<dbReference type="Pfam" id="PF00643">
    <property type="entry name" value="zf-B_box"/>
    <property type="match status" value="1"/>
</dbReference>
<proteinExistence type="predicted"/>
<dbReference type="InterPro" id="IPR006574">
    <property type="entry name" value="PRY"/>
</dbReference>
<evidence type="ECO:0000256" key="2">
    <source>
        <dbReference type="ARBA" id="ARBA00022723"/>
    </source>
</evidence>
<dbReference type="Pfam" id="PF13765">
    <property type="entry name" value="PRY"/>
    <property type="match status" value="1"/>
</dbReference>
<dbReference type="AlphaFoldDB" id="A0A401PGJ9"/>
<dbReference type="InterPro" id="IPR051051">
    <property type="entry name" value="E3_ubiq-ligase_TRIM/RNF"/>
</dbReference>
<dbReference type="OMA" id="DRDIMAT"/>
<dbReference type="GO" id="GO:0045087">
    <property type="term" value="P:innate immune response"/>
    <property type="evidence" value="ECO:0007669"/>
    <property type="project" value="UniProtKB-KW"/>
</dbReference>
<dbReference type="Pfam" id="PF00622">
    <property type="entry name" value="SPRY"/>
    <property type="match status" value="1"/>
</dbReference>
<feature type="domain" description="B box-type" evidence="8">
    <location>
        <begin position="139"/>
        <end position="180"/>
    </location>
</feature>
<name>A0A401PGJ9_SCYTO</name>
<dbReference type="Pfam" id="PF25600">
    <property type="entry name" value="TRIM_CC"/>
    <property type="match status" value="1"/>
</dbReference>
<dbReference type="CDD" id="cd16609">
    <property type="entry name" value="RING-HC_TRIM65_C-IV"/>
    <property type="match status" value="1"/>
</dbReference>
<evidence type="ECO:0008006" key="12">
    <source>
        <dbReference type="Google" id="ProtNLM"/>
    </source>
</evidence>
<evidence type="ECO:0000259" key="9">
    <source>
        <dbReference type="PROSITE" id="PS50188"/>
    </source>
</evidence>
<organism evidence="10 11">
    <name type="scientific">Scyliorhinus torazame</name>
    <name type="common">Cloudy catshark</name>
    <name type="synonym">Catulus torazame</name>
    <dbReference type="NCBI Taxonomy" id="75743"/>
    <lineage>
        <taxon>Eukaryota</taxon>
        <taxon>Metazoa</taxon>
        <taxon>Chordata</taxon>
        <taxon>Craniata</taxon>
        <taxon>Vertebrata</taxon>
        <taxon>Chondrichthyes</taxon>
        <taxon>Elasmobranchii</taxon>
        <taxon>Galeomorphii</taxon>
        <taxon>Galeoidea</taxon>
        <taxon>Carcharhiniformes</taxon>
        <taxon>Scyliorhinidae</taxon>
        <taxon>Scyliorhinus</taxon>
    </lineage>
</organism>
<protein>
    <recommendedName>
        <fullName evidence="12">RING-type E3 ubiquitin transferase</fullName>
    </recommendedName>
</protein>
<dbReference type="SMART" id="SM00449">
    <property type="entry name" value="SPRY"/>
    <property type="match status" value="1"/>
</dbReference>
<dbReference type="InterPro" id="IPR058030">
    <property type="entry name" value="TRIM8/14/16/25/29/45/65_CC"/>
</dbReference>
<keyword evidence="4" id="KW-0862">Zinc</keyword>
<evidence type="ECO:0000256" key="6">
    <source>
        <dbReference type="PROSITE-ProRule" id="PRU00024"/>
    </source>
</evidence>
<evidence type="ECO:0000313" key="11">
    <source>
        <dbReference type="Proteomes" id="UP000288216"/>
    </source>
</evidence>
<dbReference type="PROSITE" id="PS50119">
    <property type="entry name" value="ZF_BBOX"/>
    <property type="match status" value="1"/>
</dbReference>
<evidence type="ECO:0000259" key="7">
    <source>
        <dbReference type="PROSITE" id="PS50089"/>
    </source>
</evidence>
<dbReference type="SMART" id="SM00184">
    <property type="entry name" value="RING"/>
    <property type="match status" value="1"/>
</dbReference>
<keyword evidence="2" id="KW-0479">Metal-binding</keyword>
<dbReference type="InterPro" id="IPR013320">
    <property type="entry name" value="ConA-like_dom_sf"/>
</dbReference>
<dbReference type="SUPFAM" id="SSF57845">
    <property type="entry name" value="B-box zinc-binding domain"/>
    <property type="match status" value="1"/>
</dbReference>
<dbReference type="InterPro" id="IPR017907">
    <property type="entry name" value="Znf_RING_CS"/>
</dbReference>
<dbReference type="Gene3D" id="3.30.40.10">
    <property type="entry name" value="Zinc/RING finger domain, C3HC4 (zinc finger)"/>
    <property type="match status" value="1"/>
</dbReference>
<keyword evidence="11" id="KW-1185">Reference proteome</keyword>
<dbReference type="PROSITE" id="PS50188">
    <property type="entry name" value="B302_SPRY"/>
    <property type="match status" value="1"/>
</dbReference>
<evidence type="ECO:0000256" key="4">
    <source>
        <dbReference type="ARBA" id="ARBA00022833"/>
    </source>
</evidence>
<dbReference type="SUPFAM" id="SSF49899">
    <property type="entry name" value="Concanavalin A-like lectins/glucanases"/>
    <property type="match status" value="1"/>
</dbReference>
<evidence type="ECO:0000313" key="10">
    <source>
        <dbReference type="EMBL" id="GCB72219.1"/>
    </source>
</evidence>
<gene>
    <name evidence="10" type="ORF">scyTo_0006201</name>
</gene>
<evidence type="ECO:0000259" key="8">
    <source>
        <dbReference type="PROSITE" id="PS50119"/>
    </source>
</evidence>
<dbReference type="InterPro" id="IPR003879">
    <property type="entry name" value="Butyrophylin_SPRY"/>
</dbReference>
<sequence>MAAGLPPEWLEEELTCPVCLQIYTDPVILNCKHSFCRACIEESWRDPESGTYSCPECRANYSERPVLKRNFKLANIALKYQAVNGTPVALPCNYCTRKKLTAVKTCLKCEASMCSKHLKHHRENAVFKNHPLIDPTADMSTWKCIEHKKLLEIYCKDDKVCICCLCPVVGKHKNHNCVSISEGEQELRDHLQQQIEKVRTNTTSIQAALDHLQTQKESTQTLIRETKIQIQEKCTAIRKYFENEEKEAFKYLDKVQRHVTGEIDAQILELENKMEAFQKNLSDFSDLLTKNDKLIFIQGFNSMGLRIKEASEPLAPQPPPPDVNKITTDKINWVQKQYEAVSQLERDRDIMATVYGQTPTLDVDTAHRSVILSDDKRVASGSQFRQPYPASRKRFDSWGQVLCSEGTNGGRSYWEVEIAGVRGKWAVGVCYGSIKRKGRDTECLLGGSSKSWIVCSGSSSNLWSYLSGSRSVLAQHSGNITDLTVRISSRVGVFVDFDAGIISFYSVSGSKLNLICTFQQQTFSEALYLALRVGDWNTSLSLCSLN</sequence>
<dbReference type="PROSITE" id="PS50089">
    <property type="entry name" value="ZF_RING_2"/>
    <property type="match status" value="1"/>
</dbReference>